<protein>
    <recommendedName>
        <fullName evidence="5 11">UDP-N-acetylglucosamine transferase subunit ALG14</fullName>
    </recommendedName>
    <alternativeName>
        <fullName evidence="10 11">Asparagine-linked glycosylation protein 14</fullName>
    </alternativeName>
</protein>
<dbReference type="EMBL" id="CCYA01000254">
    <property type="protein sequence ID" value="CEH17314.1"/>
    <property type="molecule type" value="Genomic_DNA"/>
</dbReference>
<keyword evidence="13" id="KW-1185">Reference proteome</keyword>
<keyword evidence="9" id="KW-0472">Membrane</keyword>
<evidence type="ECO:0000256" key="4">
    <source>
        <dbReference type="ARBA" id="ARBA00011335"/>
    </source>
</evidence>
<keyword evidence="12" id="KW-0808">Transferase</keyword>
<dbReference type="Proteomes" id="UP000054845">
    <property type="component" value="Unassembled WGS sequence"/>
</dbReference>
<reference evidence="12 13" key="1">
    <citation type="submission" date="2014-09" db="EMBL/GenBank/DDBJ databases">
        <authorList>
            <person name="Magalhaes I.L.F."/>
            <person name="Oliveira U."/>
            <person name="Santos F.R."/>
            <person name="Vidigal T.H.D.A."/>
            <person name="Brescovit A.D."/>
            <person name="Santos A.J."/>
        </authorList>
    </citation>
    <scope>NUCLEOTIDE SEQUENCE [LARGE SCALE GENOMIC DNA]</scope>
</reference>
<keyword evidence="8" id="KW-1133">Transmembrane helix</keyword>
<dbReference type="GO" id="GO:0043541">
    <property type="term" value="C:UDP-N-acetylglucosamine transferase complex"/>
    <property type="evidence" value="ECO:0007669"/>
    <property type="project" value="TreeGrafter"/>
</dbReference>
<proteinExistence type="inferred from homology"/>
<evidence type="ECO:0000256" key="9">
    <source>
        <dbReference type="ARBA" id="ARBA00023136"/>
    </source>
</evidence>
<comment type="similarity">
    <text evidence="3 11">Belongs to the ALG14 family.</text>
</comment>
<evidence type="ECO:0000256" key="11">
    <source>
        <dbReference type="RuleBase" id="RU362127"/>
    </source>
</evidence>
<dbReference type="GO" id="GO:0006488">
    <property type="term" value="P:dolichol-linked oligosaccharide biosynthetic process"/>
    <property type="evidence" value="ECO:0007669"/>
    <property type="project" value="InterPro"/>
</dbReference>
<dbReference type="AlphaFoldDB" id="A0A0N7LAR4"/>
<evidence type="ECO:0000313" key="12">
    <source>
        <dbReference type="EMBL" id="CEH17314.1"/>
    </source>
</evidence>
<evidence type="ECO:0000256" key="3">
    <source>
        <dbReference type="ARBA" id="ARBA00009731"/>
    </source>
</evidence>
<evidence type="ECO:0000256" key="8">
    <source>
        <dbReference type="ARBA" id="ARBA00022989"/>
    </source>
</evidence>
<dbReference type="Pfam" id="PF08660">
    <property type="entry name" value="Alg14"/>
    <property type="match status" value="1"/>
</dbReference>
<comment type="function">
    <text evidence="11">Involved in protein N-glycosylation. Essential for the second step of the dolichol-linked oligosaccharide pathway. Anchors the catalytic subunit ALG13 to the ER.</text>
</comment>
<comment type="subcellular location">
    <subcellularLocation>
        <location evidence="1 11">Endoplasmic reticulum membrane</location>
        <topology evidence="1 11">Single-pass membrane protein</topology>
    </subcellularLocation>
    <subcellularLocation>
        <location evidence="2">Nucleus membrane</location>
        <topology evidence="2">Single-pass membrane protein</topology>
    </subcellularLocation>
</comment>
<keyword evidence="6" id="KW-0812">Transmembrane</keyword>
<keyword evidence="7 11" id="KW-0256">Endoplasmic reticulum</keyword>
<evidence type="ECO:0000256" key="7">
    <source>
        <dbReference type="ARBA" id="ARBA00022824"/>
    </source>
</evidence>
<dbReference type="PANTHER" id="PTHR12154">
    <property type="entry name" value="GLYCOSYL TRANSFERASE-RELATED"/>
    <property type="match status" value="1"/>
</dbReference>
<dbReference type="GO" id="GO:0031965">
    <property type="term" value="C:nuclear membrane"/>
    <property type="evidence" value="ECO:0007669"/>
    <property type="project" value="UniProtKB-SubCell"/>
</dbReference>
<evidence type="ECO:0000256" key="1">
    <source>
        <dbReference type="ARBA" id="ARBA00004389"/>
    </source>
</evidence>
<evidence type="ECO:0000256" key="5">
    <source>
        <dbReference type="ARBA" id="ARBA00017467"/>
    </source>
</evidence>
<dbReference type="OrthoDB" id="17098at2759"/>
<comment type="subunit">
    <text evidence="4 11">Heterodimer with ALG13 to form a functional enzyme.</text>
</comment>
<organism evidence="12 13">
    <name type="scientific">Ceraceosorus bombacis</name>
    <dbReference type="NCBI Taxonomy" id="401625"/>
    <lineage>
        <taxon>Eukaryota</taxon>
        <taxon>Fungi</taxon>
        <taxon>Dikarya</taxon>
        <taxon>Basidiomycota</taxon>
        <taxon>Ustilaginomycotina</taxon>
        <taxon>Exobasidiomycetes</taxon>
        <taxon>Ceraceosorales</taxon>
        <taxon>Ceraceosoraceae</taxon>
        <taxon>Ceraceosorus</taxon>
    </lineage>
</organism>
<evidence type="ECO:0000256" key="2">
    <source>
        <dbReference type="ARBA" id="ARBA00004590"/>
    </source>
</evidence>
<evidence type="ECO:0000313" key="13">
    <source>
        <dbReference type="Proteomes" id="UP000054845"/>
    </source>
</evidence>
<dbReference type="Gene3D" id="3.40.50.2000">
    <property type="entry name" value="Glycogen Phosphorylase B"/>
    <property type="match status" value="1"/>
</dbReference>
<gene>
    <name evidence="11" type="primary">ALG14</name>
</gene>
<accession>A0A0N7LAR4</accession>
<sequence length="275" mass="29197">MNYARILSLALLFICLISSLALARFVYILPSRVRARGPPTSDRRPNHRRCSVAIFLGSGGHTAEMLKLVSALSPARYGPRVYLISGTDAFSRSKVQSFEASMSAARSAAAAASGAEGDDGEASDYAVKVLPRARAVKQSFLTSPITTIISFAACFQLIVLPVIKARLGMATSAGAQGDAPLSADTAAMFKTHAFDVVLMNGPGTCVPLVAAVYVLRFVGMPSPKLLYVESFARVKSLSLTARILRPFVDRFVVQWPEAAGKAGHSDGAVCTGWLV</sequence>
<dbReference type="STRING" id="401625.A0A0N7LAR4"/>
<dbReference type="InterPro" id="IPR013969">
    <property type="entry name" value="Oligosacch_biosynth_Alg14"/>
</dbReference>
<evidence type="ECO:0000256" key="10">
    <source>
        <dbReference type="ARBA" id="ARBA00032062"/>
    </source>
</evidence>
<dbReference type="PANTHER" id="PTHR12154:SF4">
    <property type="entry name" value="UDP-N-ACETYLGLUCOSAMINE TRANSFERASE SUBUNIT ALG14 HOMOLOG"/>
    <property type="match status" value="1"/>
</dbReference>
<dbReference type="GO" id="GO:0004577">
    <property type="term" value="F:N-acetylglucosaminyldiphosphodolichol N-acetylglucosaminyltransferase activity"/>
    <property type="evidence" value="ECO:0007669"/>
    <property type="project" value="TreeGrafter"/>
</dbReference>
<evidence type="ECO:0000256" key="6">
    <source>
        <dbReference type="ARBA" id="ARBA00022692"/>
    </source>
</evidence>
<name>A0A0N7LAR4_9BASI</name>